<keyword evidence="2" id="KW-1185">Reference proteome</keyword>
<evidence type="ECO:0000313" key="1">
    <source>
        <dbReference type="EMBL" id="SPP66878.1"/>
    </source>
</evidence>
<name>A0A330LAU7_9BACT</name>
<dbReference type="Proteomes" id="UP000248168">
    <property type="component" value="Unassembled WGS sequence"/>
</dbReference>
<protein>
    <submittedName>
        <fullName evidence="1">Uncharacterized protein</fullName>
    </submittedName>
</protein>
<organism evidence="1 2">
    <name type="scientific">Nitrospira lenta</name>
    <dbReference type="NCBI Taxonomy" id="1436998"/>
    <lineage>
        <taxon>Bacteria</taxon>
        <taxon>Pseudomonadati</taxon>
        <taxon>Nitrospirota</taxon>
        <taxon>Nitrospiria</taxon>
        <taxon>Nitrospirales</taxon>
        <taxon>Nitrospiraceae</taxon>
        <taxon>Nitrospira</taxon>
    </lineage>
</organism>
<sequence length="114" mass="12053">MGLLDAVSIVCPGTVESNFVKGTETGGALHHHRASGGSAVCAAYVLRGASGELSGTLHDRQRHGEVRRDCRRENDFADPGARLTVYAGVDNVQQFGAGLARSPALHYKIPPQSK</sequence>
<reference evidence="2" key="1">
    <citation type="submission" date="2018-04" db="EMBL/GenBank/DDBJ databases">
        <authorList>
            <person name="Lucker S."/>
            <person name="Sakoula D."/>
        </authorList>
    </citation>
    <scope>NUCLEOTIDE SEQUENCE [LARGE SCALE GENOMIC DNA]</scope>
</reference>
<dbReference type="InParanoid" id="A0A330LAU7"/>
<gene>
    <name evidence="1" type="ORF">NITLEN_90133</name>
</gene>
<dbReference type="AlphaFoldDB" id="A0A330LAU7"/>
<evidence type="ECO:0000313" key="2">
    <source>
        <dbReference type="Proteomes" id="UP000248168"/>
    </source>
</evidence>
<accession>A0A330LAU7</accession>
<proteinExistence type="predicted"/>
<dbReference type="EMBL" id="OUNR01000022">
    <property type="protein sequence ID" value="SPP66878.1"/>
    <property type="molecule type" value="Genomic_DNA"/>
</dbReference>